<organism evidence="9 10">
    <name type="scientific">Cohnella candidum</name>
    <dbReference type="NCBI Taxonomy" id="2674991"/>
    <lineage>
        <taxon>Bacteria</taxon>
        <taxon>Bacillati</taxon>
        <taxon>Bacillota</taxon>
        <taxon>Bacilli</taxon>
        <taxon>Bacillales</taxon>
        <taxon>Paenibacillaceae</taxon>
        <taxon>Cohnella</taxon>
    </lineage>
</organism>
<evidence type="ECO:0000313" key="9">
    <source>
        <dbReference type="EMBL" id="AYQ72286.1"/>
    </source>
</evidence>
<comment type="subcellular location">
    <subcellularLocation>
        <location evidence="1">Membrane</location>
        <topology evidence="1">Multi-pass membrane protein</topology>
    </subcellularLocation>
</comment>
<feature type="transmembrane region" description="Helical" evidence="8">
    <location>
        <begin position="185"/>
        <end position="206"/>
    </location>
</feature>
<accession>A0A3G3JVN1</accession>
<keyword evidence="5 8" id="KW-0812">Transmembrane</keyword>
<keyword evidence="6 8" id="KW-1133">Transmembrane helix</keyword>
<feature type="transmembrane region" description="Helical" evidence="8">
    <location>
        <begin position="36"/>
        <end position="57"/>
    </location>
</feature>
<keyword evidence="4" id="KW-0309">Germination</keyword>
<keyword evidence="3" id="KW-0813">Transport</keyword>
<reference evidence="9 10" key="1">
    <citation type="submission" date="2018-10" db="EMBL/GenBank/DDBJ databases">
        <title>Genome Sequence of Cohnella sp.</title>
        <authorList>
            <person name="Srinivasan S."/>
            <person name="Kim M.K."/>
        </authorList>
    </citation>
    <scope>NUCLEOTIDE SEQUENCE [LARGE SCALE GENOMIC DNA]</scope>
    <source>
        <strain evidence="9 10">18JY8-7</strain>
    </source>
</reference>
<comment type="similarity">
    <text evidence="2">Belongs to the amino acid-polyamine-organocation (APC) superfamily. Spore germination protein (SGP) (TC 2.A.3.9) family.</text>
</comment>
<dbReference type="AlphaFoldDB" id="A0A3G3JVN1"/>
<dbReference type="Pfam" id="PF03845">
    <property type="entry name" value="Spore_permease"/>
    <property type="match status" value="1"/>
</dbReference>
<keyword evidence="7 8" id="KW-0472">Membrane</keyword>
<feature type="transmembrane region" description="Helical" evidence="8">
    <location>
        <begin position="226"/>
        <end position="249"/>
    </location>
</feature>
<dbReference type="KEGG" id="coh:EAV92_06715"/>
<protein>
    <submittedName>
        <fullName evidence="9">Spore gernimation protein</fullName>
    </submittedName>
</protein>
<name>A0A3G3JVN1_9BACL</name>
<evidence type="ECO:0000256" key="6">
    <source>
        <dbReference type="ARBA" id="ARBA00022989"/>
    </source>
</evidence>
<feature type="transmembrane region" description="Helical" evidence="8">
    <location>
        <begin position="12"/>
        <end position="30"/>
    </location>
</feature>
<keyword evidence="10" id="KW-1185">Reference proteome</keyword>
<dbReference type="EMBL" id="CP033433">
    <property type="protein sequence ID" value="AYQ72286.1"/>
    <property type="molecule type" value="Genomic_DNA"/>
</dbReference>
<evidence type="ECO:0000256" key="3">
    <source>
        <dbReference type="ARBA" id="ARBA00022448"/>
    </source>
</evidence>
<evidence type="ECO:0000256" key="2">
    <source>
        <dbReference type="ARBA" id="ARBA00007998"/>
    </source>
</evidence>
<evidence type="ECO:0000256" key="1">
    <source>
        <dbReference type="ARBA" id="ARBA00004141"/>
    </source>
</evidence>
<dbReference type="GO" id="GO:0016020">
    <property type="term" value="C:membrane"/>
    <property type="evidence" value="ECO:0007669"/>
    <property type="project" value="UniProtKB-SubCell"/>
</dbReference>
<dbReference type="InterPro" id="IPR004761">
    <property type="entry name" value="Spore_GerAB"/>
</dbReference>
<proteinExistence type="inferred from homology"/>
<evidence type="ECO:0000256" key="7">
    <source>
        <dbReference type="ARBA" id="ARBA00023136"/>
    </source>
</evidence>
<evidence type="ECO:0000256" key="8">
    <source>
        <dbReference type="SAM" id="Phobius"/>
    </source>
</evidence>
<dbReference type="Proteomes" id="UP000269097">
    <property type="component" value="Chromosome"/>
</dbReference>
<dbReference type="RefSeq" id="WP_123040346.1">
    <property type="nucleotide sequence ID" value="NZ_CP033433.1"/>
</dbReference>
<feature type="transmembrane region" description="Helical" evidence="8">
    <location>
        <begin position="274"/>
        <end position="297"/>
    </location>
</feature>
<evidence type="ECO:0000313" key="10">
    <source>
        <dbReference type="Proteomes" id="UP000269097"/>
    </source>
</evidence>
<feature type="transmembrane region" description="Helical" evidence="8">
    <location>
        <begin position="341"/>
        <end position="360"/>
    </location>
</feature>
<feature type="transmembrane region" description="Helical" evidence="8">
    <location>
        <begin position="309"/>
        <end position="329"/>
    </location>
</feature>
<feature type="transmembrane region" description="Helical" evidence="8">
    <location>
        <begin position="77"/>
        <end position="95"/>
    </location>
</feature>
<feature type="transmembrane region" description="Helical" evidence="8">
    <location>
        <begin position="141"/>
        <end position="165"/>
    </location>
</feature>
<gene>
    <name evidence="9" type="ORF">EAV92_06715</name>
</gene>
<evidence type="ECO:0000256" key="4">
    <source>
        <dbReference type="ARBA" id="ARBA00022544"/>
    </source>
</evidence>
<sequence>MGKPSVRASELAILLILFEIGSTTLFLQAPKAKQDAWLSMFLAAAGGLLLLALYLVIHKRDPDRDLFDLCKRYLGKYLGTLLGCVFACYFLYEASRNLRDLGELTVLTLLDRTPIAFIMFIALLVIANSARYGLRGIALTCVALFPTLMVSYLILIVLIWNSGLIHVEFMFPLLENGIVPVAREAFPALVSFPFGQTVLFLVFFAYAKKDGAKEGKGLPKAIVRAYIFVALFLIAINQINILVLGPVLAANCTFPLLESVQLIHFNRPLRMDPLFTIVLFVGLGIKAVCFLAAAAMGGEKLIGFGFKKWIVVLGAVIYPLAFVSPNLSHHLWLGRVITVKFVSPIFQIALPMLLFAVMLLRRKLKPA</sequence>
<evidence type="ECO:0000256" key="5">
    <source>
        <dbReference type="ARBA" id="ARBA00022692"/>
    </source>
</evidence>
<dbReference type="NCBIfam" id="TIGR00912">
    <property type="entry name" value="2A0309"/>
    <property type="match status" value="1"/>
</dbReference>
<dbReference type="GO" id="GO:0009847">
    <property type="term" value="P:spore germination"/>
    <property type="evidence" value="ECO:0007669"/>
    <property type="project" value="InterPro"/>
</dbReference>
<dbReference type="PANTHER" id="PTHR34975:SF2">
    <property type="entry name" value="SPORE GERMINATION PROTEIN A2"/>
    <property type="match status" value="1"/>
</dbReference>
<dbReference type="PANTHER" id="PTHR34975">
    <property type="entry name" value="SPORE GERMINATION PROTEIN A2"/>
    <property type="match status" value="1"/>
</dbReference>
<feature type="transmembrane region" description="Helical" evidence="8">
    <location>
        <begin position="115"/>
        <end position="134"/>
    </location>
</feature>